<dbReference type="AlphaFoldDB" id="A0A381RHN4"/>
<sequence length="93" mass="10519">MALDAKVIIYWYDHGSDLLILNSIAVTENLWILVKNETKLWLCETAIVTVSNQIKHRFQPLTMLVTLVCCRPFTATAIRSIGVRETADGIDNE</sequence>
<name>A0A381RHN4_9ZZZZ</name>
<dbReference type="EMBL" id="UINC01001894">
    <property type="protein sequence ID" value="SUZ90438.1"/>
    <property type="molecule type" value="Genomic_DNA"/>
</dbReference>
<reference evidence="1" key="1">
    <citation type="submission" date="2018-05" db="EMBL/GenBank/DDBJ databases">
        <authorList>
            <person name="Lanie J.A."/>
            <person name="Ng W.-L."/>
            <person name="Kazmierczak K.M."/>
            <person name="Andrzejewski T.M."/>
            <person name="Davidsen T.M."/>
            <person name="Wayne K.J."/>
            <person name="Tettelin H."/>
            <person name="Glass J.I."/>
            <person name="Rusch D."/>
            <person name="Podicherti R."/>
            <person name="Tsui H.-C.T."/>
            <person name="Winkler M.E."/>
        </authorList>
    </citation>
    <scope>NUCLEOTIDE SEQUENCE</scope>
</reference>
<proteinExistence type="predicted"/>
<evidence type="ECO:0000313" key="1">
    <source>
        <dbReference type="EMBL" id="SUZ90438.1"/>
    </source>
</evidence>
<protein>
    <submittedName>
        <fullName evidence="1">Uncharacterized protein</fullName>
    </submittedName>
</protein>
<accession>A0A381RHN4</accession>
<gene>
    <name evidence="1" type="ORF">METZ01_LOCUS43292</name>
</gene>
<organism evidence="1">
    <name type="scientific">marine metagenome</name>
    <dbReference type="NCBI Taxonomy" id="408172"/>
    <lineage>
        <taxon>unclassified sequences</taxon>
        <taxon>metagenomes</taxon>
        <taxon>ecological metagenomes</taxon>
    </lineage>
</organism>